<dbReference type="InterPro" id="IPR001810">
    <property type="entry name" value="F-box_dom"/>
</dbReference>
<name>A0ABD0T254_LOXSC</name>
<dbReference type="EMBL" id="JBEDNZ010000011">
    <property type="protein sequence ID" value="KAL0832084.1"/>
    <property type="molecule type" value="Genomic_DNA"/>
</dbReference>
<feature type="domain" description="F-box" evidence="2">
    <location>
        <begin position="9"/>
        <end position="55"/>
    </location>
</feature>
<dbReference type="InterPro" id="IPR006553">
    <property type="entry name" value="Leu-rich_rpt_Cys-con_subtyp"/>
</dbReference>
<dbReference type="Gene3D" id="3.80.10.10">
    <property type="entry name" value="Ribonuclease Inhibitor"/>
    <property type="match status" value="1"/>
</dbReference>
<dbReference type="SMART" id="SM00367">
    <property type="entry name" value="LRR_CC"/>
    <property type="match status" value="1"/>
</dbReference>
<dbReference type="PROSITE" id="PS50181">
    <property type="entry name" value="FBOX"/>
    <property type="match status" value="1"/>
</dbReference>
<dbReference type="AlphaFoldDB" id="A0ABD0T254"/>
<evidence type="ECO:0000313" key="3">
    <source>
        <dbReference type="EMBL" id="KAL0832084.1"/>
    </source>
</evidence>
<organism evidence="3 4">
    <name type="scientific">Loxostege sticticalis</name>
    <name type="common">Beet webworm moth</name>
    <dbReference type="NCBI Taxonomy" id="481309"/>
    <lineage>
        <taxon>Eukaryota</taxon>
        <taxon>Metazoa</taxon>
        <taxon>Ecdysozoa</taxon>
        <taxon>Arthropoda</taxon>
        <taxon>Hexapoda</taxon>
        <taxon>Insecta</taxon>
        <taxon>Pterygota</taxon>
        <taxon>Neoptera</taxon>
        <taxon>Endopterygota</taxon>
        <taxon>Lepidoptera</taxon>
        <taxon>Glossata</taxon>
        <taxon>Ditrysia</taxon>
        <taxon>Pyraloidea</taxon>
        <taxon>Crambidae</taxon>
        <taxon>Pyraustinae</taxon>
        <taxon>Loxostege</taxon>
    </lineage>
</organism>
<dbReference type="SUPFAM" id="SSF81383">
    <property type="entry name" value="F-box domain"/>
    <property type="match status" value="1"/>
</dbReference>
<dbReference type="Pfam" id="PF12937">
    <property type="entry name" value="F-box-like"/>
    <property type="match status" value="1"/>
</dbReference>
<dbReference type="PANTHER" id="PTHR20933">
    <property type="entry name" value="F-BOX ONLY PROTEIN 33"/>
    <property type="match status" value="1"/>
</dbReference>
<dbReference type="SUPFAM" id="SSF52047">
    <property type="entry name" value="RNI-like"/>
    <property type="match status" value="1"/>
</dbReference>
<proteinExistence type="predicted"/>
<comment type="caution">
    <text evidence="3">The sequence shown here is derived from an EMBL/GenBank/DDBJ whole genome shotgun (WGS) entry which is preliminary data.</text>
</comment>
<reference evidence="3 4" key="1">
    <citation type="submission" date="2024-06" db="EMBL/GenBank/DDBJ databases">
        <title>A chromosome-level genome assembly of beet webworm, Loxostege sticticalis.</title>
        <authorList>
            <person name="Zhang Y."/>
        </authorList>
    </citation>
    <scope>NUCLEOTIDE SEQUENCE [LARGE SCALE GENOMIC DNA]</scope>
    <source>
        <strain evidence="3">AQ028</strain>
        <tissue evidence="3">Male pupae</tissue>
    </source>
</reference>
<dbReference type="PANTHER" id="PTHR20933:SF3">
    <property type="entry name" value="F-BOX ONLY PROTEIN 33"/>
    <property type="match status" value="1"/>
</dbReference>
<evidence type="ECO:0000259" key="2">
    <source>
        <dbReference type="PROSITE" id="PS50181"/>
    </source>
</evidence>
<dbReference type="Proteomes" id="UP001549921">
    <property type="component" value="Unassembled WGS sequence"/>
</dbReference>
<keyword evidence="1" id="KW-0833">Ubl conjugation pathway</keyword>
<gene>
    <name evidence="3" type="ORF">ABMA28_001570</name>
</gene>
<protein>
    <recommendedName>
        <fullName evidence="2">F-box domain-containing protein</fullName>
    </recommendedName>
</protein>
<dbReference type="InterPro" id="IPR032675">
    <property type="entry name" value="LRR_dom_sf"/>
</dbReference>
<accession>A0ABD0T254</accession>
<dbReference type="InterPro" id="IPR036047">
    <property type="entry name" value="F-box-like_dom_sf"/>
</dbReference>
<dbReference type="SMART" id="SM00256">
    <property type="entry name" value="FBOX"/>
    <property type="match status" value="1"/>
</dbReference>
<evidence type="ECO:0000313" key="4">
    <source>
        <dbReference type="Proteomes" id="UP001549921"/>
    </source>
</evidence>
<dbReference type="Gene3D" id="1.20.1280.50">
    <property type="match status" value="1"/>
</dbReference>
<sequence length="345" mass="39662">MPGFEGDAFPAIDILPDEIIIYILKYLPLESILACENVCHRWRKLARDASVWRPIQIVYSGKPGQSEVSEKNLEIISTHSEHIYHLKIQYVYSYPFIQSIIEKCDNLLSLEIVMCRIGKEFDDDIKKWPHLRKLNMKNSLLLLSNADLPIKYDQFKELNYLSLSDFGLTSANCDSLVNCKYLSHILIEKIRNLDIEFITKLILSKQKILVTLHIYGGDAVNDKCLCLLSQCPSLKDLAIIRCENLTDVGLVCLAKLKSIEHLQIWNNVQFSEVNLLKTLSSDSLVKLQSLSLSRIGNVSPVIVDVISEYYKNLKFLAVYQCPRIINTDYEKQLKSKFRNIDVVLY</sequence>
<evidence type="ECO:0000256" key="1">
    <source>
        <dbReference type="ARBA" id="ARBA00022786"/>
    </source>
</evidence>